<evidence type="ECO:0000256" key="2">
    <source>
        <dbReference type="ARBA" id="ARBA00023136"/>
    </source>
</evidence>
<dbReference type="OrthoDB" id="411017at2759"/>
<gene>
    <name evidence="5" type="ORF">X797_000374</name>
</gene>
<name>A0A0A1V7V5_9HYPO</name>
<dbReference type="PANTHER" id="PTHR12652:SF50">
    <property type="entry name" value="PEROXIN 11"/>
    <property type="match status" value="1"/>
</dbReference>
<dbReference type="HOGENOM" id="CLU_049216_0_0_1"/>
<dbReference type="AlphaFoldDB" id="A0A0A1V7V5"/>
<dbReference type="EMBL" id="JELW01000001">
    <property type="protein sequence ID" value="EXV05658.1"/>
    <property type="molecule type" value="Genomic_DNA"/>
</dbReference>
<dbReference type="Pfam" id="PF05648">
    <property type="entry name" value="PEX11"/>
    <property type="match status" value="1"/>
</dbReference>
<dbReference type="PANTHER" id="PTHR12652">
    <property type="entry name" value="PEROXISOMAL BIOGENESIS FACTOR 11"/>
    <property type="match status" value="1"/>
</dbReference>
<dbReference type="eggNOG" id="KOG4186">
    <property type="taxonomic scope" value="Eukaryota"/>
</dbReference>
<reference evidence="5 6" key="1">
    <citation type="submission" date="2014-02" db="EMBL/GenBank/DDBJ databases">
        <title>The genome sequence of the entomopathogenic fungus Metarhizium robertsii ARSEF 2575.</title>
        <authorList>
            <person name="Giuliano Garisto Donzelli B."/>
            <person name="Roe B.A."/>
            <person name="Macmil S.L."/>
            <person name="Krasnoff S.B."/>
            <person name="Gibson D.M."/>
        </authorList>
    </citation>
    <scope>NUCLEOTIDE SEQUENCE [LARGE SCALE GENOMIC DNA]</scope>
    <source>
        <strain evidence="5 6">ARSEF 2575</strain>
    </source>
</reference>
<evidence type="ECO:0000256" key="1">
    <source>
        <dbReference type="ARBA" id="ARBA00022593"/>
    </source>
</evidence>
<organism evidence="5 6">
    <name type="scientific">Metarhizium robertsii</name>
    <dbReference type="NCBI Taxonomy" id="568076"/>
    <lineage>
        <taxon>Eukaryota</taxon>
        <taxon>Fungi</taxon>
        <taxon>Dikarya</taxon>
        <taxon>Ascomycota</taxon>
        <taxon>Pezizomycotina</taxon>
        <taxon>Sordariomycetes</taxon>
        <taxon>Hypocreomycetidae</taxon>
        <taxon>Hypocreales</taxon>
        <taxon>Clavicipitaceae</taxon>
        <taxon>Metarhizium</taxon>
    </lineage>
</organism>
<keyword evidence="2" id="KW-0472">Membrane</keyword>
<comment type="subcellular location">
    <subcellularLocation>
        <location evidence="4">Peroxisome membrane</location>
    </subcellularLocation>
</comment>
<accession>A0A0A1V7V5</accession>
<evidence type="ECO:0000313" key="5">
    <source>
        <dbReference type="EMBL" id="EXV05658.1"/>
    </source>
</evidence>
<protein>
    <submittedName>
        <fullName evidence="5">Peroxisomal biogenesis factor 11</fullName>
    </submittedName>
</protein>
<proteinExistence type="predicted"/>
<keyword evidence="1" id="KW-0962">Peroxisome biogenesis</keyword>
<comment type="caution">
    <text evidence="5">The sequence shown here is derived from an EMBL/GenBank/DDBJ whole genome shotgun (WGS) entry which is preliminary data.</text>
</comment>
<dbReference type="GO" id="GO:0005778">
    <property type="term" value="C:peroxisomal membrane"/>
    <property type="evidence" value="ECO:0007669"/>
    <property type="project" value="UniProtKB-SubCell"/>
</dbReference>
<evidence type="ECO:0000313" key="6">
    <source>
        <dbReference type="Proteomes" id="UP000030151"/>
    </source>
</evidence>
<dbReference type="GO" id="GO:0016559">
    <property type="term" value="P:peroxisome fission"/>
    <property type="evidence" value="ECO:0007669"/>
    <property type="project" value="InterPro"/>
</dbReference>
<evidence type="ECO:0000256" key="3">
    <source>
        <dbReference type="ARBA" id="ARBA00023140"/>
    </source>
</evidence>
<sequence>MVVNTLVYHPSVKHYLSFVATTVGRDKLLRTIQYFARFYAWYLLRTNATKAQIAPWDVTKKQFGLTRKILRVGKNVEHLKAAVETADNPKPVDAFLRYAGIGRQIGYAGYLTFDSAALPDAAGIKKWDKAKTVQAYGYRFWAMGLVFSISAQLYTLYQLKQREAKIDRKDGEGVINSKHIARERATSQLQLISDLCDLTVPSSALGWAGFDDGFVGLAGTLSSLIGVYNQWKKVTAKPASK</sequence>
<dbReference type="Proteomes" id="UP000030151">
    <property type="component" value="Unassembled WGS sequence"/>
</dbReference>
<dbReference type="InterPro" id="IPR008733">
    <property type="entry name" value="PEX11"/>
</dbReference>
<keyword evidence="3" id="KW-0576">Peroxisome</keyword>
<evidence type="ECO:0000256" key="4">
    <source>
        <dbReference type="ARBA" id="ARBA00046271"/>
    </source>
</evidence>